<dbReference type="PIRSF" id="PIRSF005962">
    <property type="entry name" value="Pept_M20D_amidohydro"/>
    <property type="match status" value="1"/>
</dbReference>
<dbReference type="InterPro" id="IPR011650">
    <property type="entry name" value="Peptidase_M20_dimer"/>
</dbReference>
<keyword evidence="3" id="KW-1185">Reference proteome</keyword>
<evidence type="ECO:0000259" key="1">
    <source>
        <dbReference type="Pfam" id="PF07687"/>
    </source>
</evidence>
<evidence type="ECO:0000313" key="2">
    <source>
        <dbReference type="EMBL" id="QEV07060.1"/>
    </source>
</evidence>
<dbReference type="RefSeq" id="WP_055607197.1">
    <property type="nucleotide sequence ID" value="NZ_CP023697.1"/>
</dbReference>
<dbReference type="NCBIfam" id="TIGR01891">
    <property type="entry name" value="amidohydrolases"/>
    <property type="match status" value="1"/>
</dbReference>
<proteinExistence type="predicted"/>
<dbReference type="InterPro" id="IPR002933">
    <property type="entry name" value="Peptidase_M20"/>
</dbReference>
<name>A0ABX6AZ96_9ACTN</name>
<dbReference type="SUPFAM" id="SSF55031">
    <property type="entry name" value="Bacterial exopeptidase dimerisation domain"/>
    <property type="match status" value="1"/>
</dbReference>
<dbReference type="SUPFAM" id="SSF53187">
    <property type="entry name" value="Zn-dependent exopeptidases"/>
    <property type="match status" value="1"/>
</dbReference>
<organism evidence="2 3">
    <name type="scientific">Streptomyces prasinus</name>
    <dbReference type="NCBI Taxonomy" id="67345"/>
    <lineage>
        <taxon>Bacteria</taxon>
        <taxon>Bacillati</taxon>
        <taxon>Actinomycetota</taxon>
        <taxon>Actinomycetes</taxon>
        <taxon>Kitasatosporales</taxon>
        <taxon>Streptomycetaceae</taxon>
        <taxon>Streptomyces</taxon>
    </lineage>
</organism>
<dbReference type="PANTHER" id="PTHR11014:SF63">
    <property type="entry name" value="METALLOPEPTIDASE, PUTATIVE (AFU_ORTHOLOGUE AFUA_6G09600)-RELATED"/>
    <property type="match status" value="1"/>
</dbReference>
<feature type="domain" description="Peptidase M20 dimerisation" evidence="1">
    <location>
        <begin position="190"/>
        <end position="285"/>
    </location>
</feature>
<dbReference type="Pfam" id="PF01546">
    <property type="entry name" value="Peptidase_M20"/>
    <property type="match status" value="1"/>
</dbReference>
<evidence type="ECO:0000313" key="3">
    <source>
        <dbReference type="Proteomes" id="UP000326041"/>
    </source>
</evidence>
<sequence length="414" mass="42819">MTAPGAAAELAALYRDLHTHPELAFRETRTAGIVADRLRSLGYDTTTGVGGTGVVGLLRNGDGPTALLRADMDALPVREETGLPYASTASGTDDEGRTVPLMHACGHDMHVTCLLGAAAELAGDRSAWRGTALLVFQPAEEVGRGARAMVDDGLYERFGRPAVVLGQHVAPLPAGFVGLGAGPAFAASDSLRIVLHGRGGHGSRPETTVDPVLMASATVMRLQGVVSREVAGTSTAVLTVGALNAGTRGNVIADQAELLLNVRTYEPEVRDSVLAAIERIARAEASASGAPRAPDISLTESFPVVLNDAEACARTRQALAGLVGADRVVDLGPGTGSEDVGILADSAHAPCAYWLLGGADPRAFGDTQDFETLARVVRGLPSNHSPRYAPVVEPTLSTGVRTLVTAAHTWMPAP</sequence>
<dbReference type="Gene3D" id="3.30.70.360">
    <property type="match status" value="1"/>
</dbReference>
<reference evidence="2 3" key="1">
    <citation type="submission" date="2017-09" db="EMBL/GenBank/DDBJ databases">
        <authorList>
            <person name="Lee N."/>
            <person name="Cho B.-K."/>
        </authorList>
    </citation>
    <scope>NUCLEOTIDE SEQUENCE [LARGE SCALE GENOMIC DNA]</scope>
    <source>
        <strain evidence="2 3">ATCC 13879</strain>
    </source>
</reference>
<dbReference type="GeneID" id="95536173"/>
<dbReference type="InterPro" id="IPR017439">
    <property type="entry name" value="Amidohydrolase"/>
</dbReference>
<gene>
    <name evidence="2" type="ORF">CP972_16680</name>
</gene>
<dbReference type="Pfam" id="PF07687">
    <property type="entry name" value="M20_dimer"/>
    <property type="match status" value="1"/>
</dbReference>
<dbReference type="Gene3D" id="3.40.630.10">
    <property type="entry name" value="Zn peptidases"/>
    <property type="match status" value="1"/>
</dbReference>
<protein>
    <submittedName>
        <fullName evidence="2">Amidohydrolase</fullName>
    </submittedName>
</protein>
<dbReference type="InterPro" id="IPR036264">
    <property type="entry name" value="Bact_exopeptidase_dim_dom"/>
</dbReference>
<accession>A0ABX6AZ96</accession>
<dbReference type="EMBL" id="CP023697">
    <property type="protein sequence ID" value="QEV07060.1"/>
    <property type="molecule type" value="Genomic_DNA"/>
</dbReference>
<dbReference type="Proteomes" id="UP000326041">
    <property type="component" value="Chromosome"/>
</dbReference>
<dbReference type="PANTHER" id="PTHR11014">
    <property type="entry name" value="PEPTIDASE M20 FAMILY MEMBER"/>
    <property type="match status" value="1"/>
</dbReference>